<gene>
    <name evidence="1" type="ORF">CDQ91_08170</name>
</gene>
<organism evidence="1 2">
    <name type="scientific">Sphingopyxis witflariensis</name>
    <dbReference type="NCBI Taxonomy" id="173675"/>
    <lineage>
        <taxon>Bacteria</taxon>
        <taxon>Pseudomonadati</taxon>
        <taxon>Pseudomonadota</taxon>
        <taxon>Alphaproteobacteria</taxon>
        <taxon>Sphingomonadales</taxon>
        <taxon>Sphingomonadaceae</taxon>
        <taxon>Sphingopyxis</taxon>
    </lineage>
</organism>
<comment type="caution">
    <text evidence="1">The sequence shown here is derived from an EMBL/GenBank/DDBJ whole genome shotgun (WGS) entry which is preliminary data.</text>
</comment>
<name>A0A246JZ24_9SPHN</name>
<keyword evidence="2" id="KW-1185">Reference proteome</keyword>
<reference evidence="1 2" key="1">
    <citation type="journal article" date="2002" name="Int. J. Syst. Evol. Microbiol.">
        <title>Sphingopyxis witflariensis sp. nov., isolated from activated sludge.</title>
        <authorList>
            <person name="Kampfer P."/>
            <person name="Witzenberger R."/>
            <person name="Denner E.B."/>
            <person name="Busse H.J."/>
            <person name="Neef A."/>
        </authorList>
    </citation>
    <scope>NUCLEOTIDE SEQUENCE [LARGE SCALE GENOMIC DNA]</scope>
    <source>
        <strain evidence="1 2">DSM 14551</strain>
    </source>
</reference>
<evidence type="ECO:0000313" key="1">
    <source>
        <dbReference type="EMBL" id="OWQ98441.1"/>
    </source>
</evidence>
<dbReference type="EMBL" id="NISJ01000003">
    <property type="protein sequence ID" value="OWQ98441.1"/>
    <property type="molecule type" value="Genomic_DNA"/>
</dbReference>
<proteinExistence type="predicted"/>
<accession>A0A246JZ24</accession>
<evidence type="ECO:0000313" key="2">
    <source>
        <dbReference type="Proteomes" id="UP000197097"/>
    </source>
</evidence>
<dbReference type="AlphaFoldDB" id="A0A246JZ24"/>
<sequence length="343" mass="36698">MALLALSFAAPASAQGELVVETGKPWTHRHSGITVPATLGGNTLTQARTYAPQELDLSLSFEPDDARDFLSFYIFRNTNGGVPVWMAQAQWSIENRGIFQGATLAVAPQAFTPPGQTNAVGLKTVYATPDASSYKSTGIALLPFGEWYVKLRVTSRDKSPAELAQAMEGWLKEIRWPENPVSIPAALPVTPCQKTLAFGKSSKDAPVDMTNSLATAMISAVAGEGKRKQEQVQWCRDSGLDGSKTVYRPDAAQDSYLLAIGDNGNGVWVAPSVGNVLNPGQGGGPRFDVTLHMAAVDIHFVSQNRLPSPQRAMEIVDAGRAASTVTTWGEKRTIEINDGAKGK</sequence>
<dbReference type="Proteomes" id="UP000197097">
    <property type="component" value="Unassembled WGS sequence"/>
</dbReference>
<protein>
    <submittedName>
        <fullName evidence="1">Uncharacterized protein</fullName>
    </submittedName>
</protein>